<dbReference type="PROSITE" id="PS50110">
    <property type="entry name" value="RESPONSE_REGULATORY"/>
    <property type="match status" value="1"/>
</dbReference>
<dbReference type="PANTHER" id="PTHR43228">
    <property type="entry name" value="TWO-COMPONENT RESPONSE REGULATOR"/>
    <property type="match status" value="1"/>
</dbReference>
<accession>A0A8F9XHV1</accession>
<dbReference type="KEGG" id="ole:K0B96_08610"/>
<evidence type="ECO:0000259" key="2">
    <source>
        <dbReference type="PROSITE" id="PS50110"/>
    </source>
</evidence>
<dbReference type="SMART" id="SM00448">
    <property type="entry name" value="REC"/>
    <property type="match status" value="1"/>
</dbReference>
<dbReference type="EMBL" id="CP080507">
    <property type="protein sequence ID" value="QYM80647.1"/>
    <property type="molecule type" value="Genomic_DNA"/>
</dbReference>
<dbReference type="SUPFAM" id="SSF52172">
    <property type="entry name" value="CheY-like"/>
    <property type="match status" value="1"/>
</dbReference>
<dbReference type="GO" id="GO:0000160">
    <property type="term" value="P:phosphorelay signal transduction system"/>
    <property type="evidence" value="ECO:0007669"/>
    <property type="project" value="InterPro"/>
</dbReference>
<evidence type="ECO:0000256" key="1">
    <source>
        <dbReference type="PROSITE-ProRule" id="PRU00169"/>
    </source>
</evidence>
<dbReference type="Gene3D" id="3.40.50.2300">
    <property type="match status" value="1"/>
</dbReference>
<dbReference type="InterPro" id="IPR001789">
    <property type="entry name" value="Sig_transdc_resp-reg_receiver"/>
</dbReference>
<keyword evidence="1" id="KW-0597">Phosphoprotein</keyword>
<name>A0A8F9XHV1_9BACT</name>
<keyword evidence="4" id="KW-1185">Reference proteome</keyword>
<sequence length="123" mass="13272">MKAKVLIVDDSSLARRTMRLLLEEMGHTVTEASDGVQALERYSLEAPDLVVLDMVMSGMYGLEVLAKIRELNPTARVIVATADIQRSTADEVHAAGATALINKPINRQELTRVIGSALNGSTP</sequence>
<feature type="modified residue" description="4-aspartylphosphate" evidence="1">
    <location>
        <position position="53"/>
    </location>
</feature>
<gene>
    <name evidence="3" type="ORF">K0B96_08610</name>
</gene>
<dbReference type="Pfam" id="PF00072">
    <property type="entry name" value="Response_reg"/>
    <property type="match status" value="1"/>
</dbReference>
<dbReference type="Proteomes" id="UP000825051">
    <property type="component" value="Chromosome"/>
</dbReference>
<proteinExistence type="predicted"/>
<reference evidence="3" key="1">
    <citation type="submission" date="2021-08" db="EMBL/GenBank/DDBJ databases">
        <title>Genome of a novel bacterium of the phylum Verrucomicrobia, Oleiharenicola sp. KSB-15.</title>
        <authorList>
            <person name="Chung J.-H."/>
            <person name="Ahn J.-H."/>
            <person name="Yoon Y."/>
            <person name="Kim D.-Y."/>
            <person name="An S.-H."/>
            <person name="Park I."/>
            <person name="Yeon J."/>
        </authorList>
    </citation>
    <scope>NUCLEOTIDE SEQUENCE</scope>
    <source>
        <strain evidence="3">KSB-15</strain>
    </source>
</reference>
<evidence type="ECO:0000313" key="4">
    <source>
        <dbReference type="Proteomes" id="UP000825051"/>
    </source>
</evidence>
<dbReference type="InterPro" id="IPR052048">
    <property type="entry name" value="ST_Response_Regulator"/>
</dbReference>
<dbReference type="PANTHER" id="PTHR43228:SF1">
    <property type="entry name" value="TWO-COMPONENT RESPONSE REGULATOR ARR22"/>
    <property type="match status" value="1"/>
</dbReference>
<dbReference type="AlphaFoldDB" id="A0A8F9XHV1"/>
<feature type="domain" description="Response regulatory" evidence="2">
    <location>
        <begin position="4"/>
        <end position="118"/>
    </location>
</feature>
<evidence type="ECO:0000313" key="3">
    <source>
        <dbReference type="EMBL" id="QYM80647.1"/>
    </source>
</evidence>
<organism evidence="3 4">
    <name type="scientific">Horticoccus luteus</name>
    <dbReference type="NCBI Taxonomy" id="2862869"/>
    <lineage>
        <taxon>Bacteria</taxon>
        <taxon>Pseudomonadati</taxon>
        <taxon>Verrucomicrobiota</taxon>
        <taxon>Opitutia</taxon>
        <taxon>Opitutales</taxon>
        <taxon>Opitutaceae</taxon>
        <taxon>Horticoccus</taxon>
    </lineage>
</organism>
<dbReference type="RefSeq" id="WP_220166125.1">
    <property type="nucleotide sequence ID" value="NZ_CP080507.1"/>
</dbReference>
<protein>
    <submittedName>
        <fullName evidence="3">Response regulator</fullName>
    </submittedName>
</protein>
<dbReference type="InterPro" id="IPR011006">
    <property type="entry name" value="CheY-like_superfamily"/>
</dbReference>